<reference evidence="8" key="1">
    <citation type="submission" date="2017-09" db="EMBL/GenBank/DDBJ databases">
        <title>Depth-based differentiation of microbial function through sediment-hosted aquifers and enrichment of novel symbionts in the deep terrestrial subsurface.</title>
        <authorList>
            <person name="Probst A.J."/>
            <person name="Ladd B."/>
            <person name="Jarett J.K."/>
            <person name="Geller-Mcgrath D.E."/>
            <person name="Sieber C.M.K."/>
            <person name="Emerson J.B."/>
            <person name="Anantharaman K."/>
            <person name="Thomas B.C."/>
            <person name="Malmstrom R."/>
            <person name="Stieglmeier M."/>
            <person name="Klingl A."/>
            <person name="Woyke T."/>
            <person name="Ryan C.M."/>
            <person name="Banfield J.F."/>
        </authorList>
    </citation>
    <scope>NUCLEOTIDE SEQUENCE [LARGE SCALE GENOMIC DNA]</scope>
</reference>
<evidence type="ECO:0000256" key="4">
    <source>
        <dbReference type="ARBA" id="ARBA00022801"/>
    </source>
</evidence>
<dbReference type="SUPFAM" id="SSF53098">
    <property type="entry name" value="Ribonuclease H-like"/>
    <property type="match status" value="1"/>
</dbReference>
<dbReference type="EMBL" id="PFEF01000003">
    <property type="protein sequence ID" value="PJE64790.1"/>
    <property type="molecule type" value="Genomic_DNA"/>
</dbReference>
<feature type="domain" description="YqgF/RNase H-like" evidence="6">
    <location>
        <begin position="21"/>
        <end position="119"/>
    </location>
</feature>
<evidence type="ECO:0000313" key="8">
    <source>
        <dbReference type="Proteomes" id="UP000229098"/>
    </source>
</evidence>
<comment type="caution">
    <text evidence="7">The sequence shown here is derived from an EMBL/GenBank/DDBJ whole genome shotgun (WGS) entry which is preliminary data.</text>
</comment>
<dbReference type="PANTHER" id="PTHR33317:SF4">
    <property type="entry name" value="POLYNUCLEOTIDYL TRANSFERASE, RIBONUCLEASE H-LIKE SUPERFAMILY PROTEIN"/>
    <property type="match status" value="1"/>
</dbReference>
<dbReference type="SMART" id="SM00732">
    <property type="entry name" value="YqgFc"/>
    <property type="match status" value="1"/>
</dbReference>
<evidence type="ECO:0000313" key="7">
    <source>
        <dbReference type="EMBL" id="PJE64790.1"/>
    </source>
</evidence>
<organism evidence="7 8">
    <name type="scientific">Candidatus Ryanbacteria bacterium CG10_big_fil_rev_8_21_14_0_10_43_42</name>
    <dbReference type="NCBI Taxonomy" id="1974864"/>
    <lineage>
        <taxon>Bacteria</taxon>
        <taxon>Candidatus Ryaniibacteriota</taxon>
    </lineage>
</organism>
<keyword evidence="1 5" id="KW-0963">Cytoplasm</keyword>
<dbReference type="GO" id="GO:0004518">
    <property type="term" value="F:nuclease activity"/>
    <property type="evidence" value="ECO:0007669"/>
    <property type="project" value="UniProtKB-KW"/>
</dbReference>
<dbReference type="EC" id="3.1.-.-" evidence="5"/>
<keyword evidence="3 5" id="KW-0540">Nuclease</keyword>
<comment type="function">
    <text evidence="5">Could be a nuclease involved in processing of the 5'-end of pre-16S rRNA.</text>
</comment>
<dbReference type="CDD" id="cd16964">
    <property type="entry name" value="YqgF"/>
    <property type="match status" value="1"/>
</dbReference>
<dbReference type="Gene3D" id="3.30.420.140">
    <property type="entry name" value="YqgF/RNase H-like domain"/>
    <property type="match status" value="1"/>
</dbReference>
<dbReference type="Pfam" id="PF03652">
    <property type="entry name" value="RuvX"/>
    <property type="match status" value="1"/>
</dbReference>
<name>A0A2M8KXZ0_9BACT</name>
<dbReference type="AlphaFoldDB" id="A0A2M8KXZ0"/>
<gene>
    <name evidence="7" type="ORF">COU90_00800</name>
</gene>
<dbReference type="InterPro" id="IPR012337">
    <property type="entry name" value="RNaseH-like_sf"/>
</dbReference>
<comment type="similarity">
    <text evidence="5">Belongs to the YqgF HJR family.</text>
</comment>
<accession>A0A2M8KXZ0</accession>
<protein>
    <recommendedName>
        <fullName evidence="5">Putative pre-16S rRNA nuclease</fullName>
        <ecNumber evidence="5">3.1.-.-</ecNumber>
    </recommendedName>
</protein>
<proteinExistence type="inferred from homology"/>
<dbReference type="Proteomes" id="UP000229098">
    <property type="component" value="Unassembled WGS sequence"/>
</dbReference>
<dbReference type="InterPro" id="IPR006641">
    <property type="entry name" value="YqgF/RNaseH-like_dom"/>
</dbReference>
<keyword evidence="4 5" id="KW-0378">Hydrolase</keyword>
<comment type="subcellular location">
    <subcellularLocation>
        <location evidence="5">Cytoplasm</location>
    </subcellularLocation>
</comment>
<dbReference type="PANTHER" id="PTHR33317">
    <property type="entry name" value="POLYNUCLEOTIDYL TRANSFERASE, RIBONUCLEASE H-LIKE SUPERFAMILY PROTEIN"/>
    <property type="match status" value="1"/>
</dbReference>
<evidence type="ECO:0000256" key="2">
    <source>
        <dbReference type="ARBA" id="ARBA00022517"/>
    </source>
</evidence>
<dbReference type="GO" id="GO:0005737">
    <property type="term" value="C:cytoplasm"/>
    <property type="evidence" value="ECO:0007669"/>
    <property type="project" value="UniProtKB-SubCell"/>
</dbReference>
<dbReference type="GO" id="GO:0016788">
    <property type="term" value="F:hydrolase activity, acting on ester bonds"/>
    <property type="evidence" value="ECO:0007669"/>
    <property type="project" value="UniProtKB-UniRule"/>
</dbReference>
<evidence type="ECO:0000256" key="3">
    <source>
        <dbReference type="ARBA" id="ARBA00022722"/>
    </source>
</evidence>
<dbReference type="NCBIfam" id="TIGR00250">
    <property type="entry name" value="RNAse_H_YqgF"/>
    <property type="match status" value="1"/>
</dbReference>
<dbReference type="InterPro" id="IPR005227">
    <property type="entry name" value="YqgF"/>
</dbReference>
<evidence type="ECO:0000256" key="1">
    <source>
        <dbReference type="ARBA" id="ARBA00022490"/>
    </source>
</evidence>
<sequence>MFRCISFEVHFFCTYSRMRCMNVLGIDYGTKRIGIAIGNTEERIAFPRVVLKNDEVIMQVFREFIQKESIECIVLGLPKMLSGKESDMTDEVYTFAKKLEQESTLPIYFEEERFSTKAVRPGTVKKTDIDAASAALILQTYLDRI</sequence>
<dbReference type="GO" id="GO:0000967">
    <property type="term" value="P:rRNA 5'-end processing"/>
    <property type="evidence" value="ECO:0007669"/>
    <property type="project" value="UniProtKB-UniRule"/>
</dbReference>
<keyword evidence="2 5" id="KW-0690">Ribosome biogenesis</keyword>
<evidence type="ECO:0000256" key="5">
    <source>
        <dbReference type="HAMAP-Rule" id="MF_00651"/>
    </source>
</evidence>
<dbReference type="HAMAP" id="MF_00651">
    <property type="entry name" value="Nuclease_YqgF"/>
    <property type="match status" value="1"/>
</dbReference>
<dbReference type="InterPro" id="IPR037027">
    <property type="entry name" value="YqgF/RNaseH-like_dom_sf"/>
</dbReference>
<evidence type="ECO:0000259" key="6">
    <source>
        <dbReference type="SMART" id="SM00732"/>
    </source>
</evidence>